<name>A0A1J5SWW4_9ZZZZ</name>
<feature type="domain" description="Amine oxidase" evidence="1">
    <location>
        <begin position="16"/>
        <end position="439"/>
    </location>
</feature>
<dbReference type="Pfam" id="PF01593">
    <property type="entry name" value="Amino_oxidase"/>
    <property type="match status" value="1"/>
</dbReference>
<sequence>MSTNNAHVAVIGGGCAGLSTAAALLDRGIQVTVFEASSQLGGRARTVAVENNNLLHLLDNGQHILLGAYRETLALLSKIGIDENLAFLRVPLQMSMHSISGLSEFSLKPAQYLPVPLNLLAGFLCCNGLSLSERIVAIKLMATLKKDQYIIAIDTPLERFLIDQQQSTKLIEVLWEPLCLAALNTPISIASTRIFLNVLRDSFSNDKKSSDFLLPRLDLSKIIAQPLSHYIHTKGGNIALNSRIRKLEVDANGFSLTTRNNKSFFSHVVIAVAPKNIDKLLQPLPKLQYLLDQVETYGYQPIYTIYLQYPPETILPRIMTGLTRSITQWVFDRGQLCGELGLISVVVSANGSHQQLTQDELALEIAKELDQVFPDLPQPLWYKVIAEKRATFSCVPNLARPTNKTMQSGLYLAGDYTYADYPATIEGAIRSGAKCAELIANS</sequence>
<dbReference type="EC" id="1.3.5.5" evidence="2"/>
<dbReference type="GO" id="GO:0016491">
    <property type="term" value="F:oxidoreductase activity"/>
    <property type="evidence" value="ECO:0007669"/>
    <property type="project" value="UniProtKB-KW"/>
</dbReference>
<evidence type="ECO:0000313" key="2">
    <source>
        <dbReference type="EMBL" id="OIR12451.1"/>
    </source>
</evidence>
<dbReference type="Gene3D" id="3.50.50.60">
    <property type="entry name" value="FAD/NAD(P)-binding domain"/>
    <property type="match status" value="1"/>
</dbReference>
<comment type="caution">
    <text evidence="2">The sequence shown here is derived from an EMBL/GenBank/DDBJ whole genome shotgun (WGS) entry which is preliminary data.</text>
</comment>
<gene>
    <name evidence="2" type="primary">pds_2</name>
    <name evidence="2" type="ORF">GALL_61500</name>
</gene>
<dbReference type="InterPro" id="IPR002937">
    <property type="entry name" value="Amino_oxidase"/>
</dbReference>
<keyword evidence="2" id="KW-0560">Oxidoreductase</keyword>
<accession>A0A1J5SWW4</accession>
<dbReference type="PANTHER" id="PTHR42923:SF47">
    <property type="entry name" value="BLR3003 PROTEIN"/>
    <property type="match status" value="1"/>
</dbReference>
<reference evidence="2" key="1">
    <citation type="submission" date="2016-10" db="EMBL/GenBank/DDBJ databases">
        <title>Sequence of Gallionella enrichment culture.</title>
        <authorList>
            <person name="Poehlein A."/>
            <person name="Muehling M."/>
            <person name="Daniel R."/>
        </authorList>
    </citation>
    <scope>NUCLEOTIDE SEQUENCE</scope>
</reference>
<proteinExistence type="predicted"/>
<dbReference type="InterPro" id="IPR050464">
    <property type="entry name" value="Zeta_carotene_desat/Oxidored"/>
</dbReference>
<dbReference type="SUPFAM" id="SSF51905">
    <property type="entry name" value="FAD/NAD(P)-binding domain"/>
    <property type="match status" value="1"/>
</dbReference>
<evidence type="ECO:0000259" key="1">
    <source>
        <dbReference type="Pfam" id="PF01593"/>
    </source>
</evidence>
<dbReference type="InterPro" id="IPR036188">
    <property type="entry name" value="FAD/NAD-bd_sf"/>
</dbReference>
<dbReference type="NCBIfam" id="TIGR03467">
    <property type="entry name" value="HpnE"/>
    <property type="match status" value="1"/>
</dbReference>
<dbReference type="AlphaFoldDB" id="A0A1J5SWW4"/>
<dbReference type="PRINTS" id="PR00419">
    <property type="entry name" value="ADXRDTASE"/>
</dbReference>
<dbReference type="PANTHER" id="PTHR42923">
    <property type="entry name" value="PROTOPORPHYRINOGEN OXIDASE"/>
    <property type="match status" value="1"/>
</dbReference>
<dbReference type="InterPro" id="IPR017830">
    <property type="entry name" value="SQase_HpnE"/>
</dbReference>
<dbReference type="EMBL" id="MLJW01000017">
    <property type="protein sequence ID" value="OIR12451.1"/>
    <property type="molecule type" value="Genomic_DNA"/>
</dbReference>
<organism evidence="2">
    <name type="scientific">mine drainage metagenome</name>
    <dbReference type="NCBI Taxonomy" id="410659"/>
    <lineage>
        <taxon>unclassified sequences</taxon>
        <taxon>metagenomes</taxon>
        <taxon>ecological metagenomes</taxon>
    </lineage>
</organism>
<protein>
    <submittedName>
        <fullName evidence="2">15-cis-phytoene desaturase</fullName>
        <ecNumber evidence="2">1.3.5.5</ecNumber>
    </submittedName>
</protein>